<dbReference type="Proteomes" id="UP000274504">
    <property type="component" value="Unassembled WGS sequence"/>
</dbReference>
<evidence type="ECO:0000313" key="4">
    <source>
        <dbReference type="WBParaSite" id="HDID_0000431001-mRNA-1"/>
    </source>
</evidence>
<reference evidence="2 3" key="2">
    <citation type="submission" date="2018-11" db="EMBL/GenBank/DDBJ databases">
        <authorList>
            <consortium name="Pathogen Informatics"/>
        </authorList>
    </citation>
    <scope>NUCLEOTIDE SEQUENCE [LARGE SCALE GENOMIC DNA]</scope>
</reference>
<name>A0A0R3SH95_HYMDI</name>
<evidence type="ECO:0000256" key="1">
    <source>
        <dbReference type="SAM" id="MobiDB-lite"/>
    </source>
</evidence>
<dbReference type="AlphaFoldDB" id="A0A0R3SH95"/>
<reference evidence="4" key="1">
    <citation type="submission" date="2017-02" db="UniProtKB">
        <authorList>
            <consortium name="WormBaseParasite"/>
        </authorList>
    </citation>
    <scope>IDENTIFICATION</scope>
</reference>
<dbReference type="EMBL" id="UYSG01001600">
    <property type="protein sequence ID" value="VDL47162.1"/>
    <property type="molecule type" value="Genomic_DNA"/>
</dbReference>
<sequence length="78" mass="8275">MRKILALLSHSDAEFGGTQHGFLSTDNSQGGGNGSNSSGLLPGKQVSIENCRYTIDAIIAEDFYKNNCKSKNAVRALG</sequence>
<gene>
    <name evidence="2" type="ORF">HDID_LOCUS4308</name>
</gene>
<evidence type="ECO:0000313" key="2">
    <source>
        <dbReference type="EMBL" id="VDL47162.1"/>
    </source>
</evidence>
<proteinExistence type="predicted"/>
<evidence type="ECO:0000313" key="3">
    <source>
        <dbReference type="Proteomes" id="UP000274504"/>
    </source>
</evidence>
<organism evidence="4">
    <name type="scientific">Hymenolepis diminuta</name>
    <name type="common">Rat tapeworm</name>
    <dbReference type="NCBI Taxonomy" id="6216"/>
    <lineage>
        <taxon>Eukaryota</taxon>
        <taxon>Metazoa</taxon>
        <taxon>Spiralia</taxon>
        <taxon>Lophotrochozoa</taxon>
        <taxon>Platyhelminthes</taxon>
        <taxon>Cestoda</taxon>
        <taxon>Eucestoda</taxon>
        <taxon>Cyclophyllidea</taxon>
        <taxon>Hymenolepididae</taxon>
        <taxon>Hymenolepis</taxon>
    </lineage>
</organism>
<dbReference type="WBParaSite" id="HDID_0000431001-mRNA-1">
    <property type="protein sequence ID" value="HDID_0000431001-mRNA-1"/>
    <property type="gene ID" value="HDID_0000431001"/>
</dbReference>
<feature type="region of interest" description="Disordered" evidence="1">
    <location>
        <begin position="15"/>
        <end position="42"/>
    </location>
</feature>
<protein>
    <submittedName>
        <fullName evidence="4">N-acetylmuramoyl-L-alanine amidase</fullName>
    </submittedName>
</protein>
<accession>A0A0R3SH95</accession>